<dbReference type="AlphaFoldDB" id="A0A1G6ZE91"/>
<evidence type="ECO:0000256" key="3">
    <source>
        <dbReference type="ARBA" id="ARBA00022801"/>
    </source>
</evidence>
<dbReference type="Proteomes" id="UP000199501">
    <property type="component" value="Unassembled WGS sequence"/>
</dbReference>
<dbReference type="OrthoDB" id="4872947at2"/>
<gene>
    <name evidence="6" type="ORF">SAMN05216174_12813</name>
</gene>
<evidence type="ECO:0000313" key="7">
    <source>
        <dbReference type="Proteomes" id="UP000199501"/>
    </source>
</evidence>
<name>A0A1G6ZE91_9PSEU</name>
<evidence type="ECO:0000256" key="2">
    <source>
        <dbReference type="ARBA" id="ARBA00022670"/>
    </source>
</evidence>
<evidence type="ECO:0000256" key="1">
    <source>
        <dbReference type="ARBA" id="ARBA00007074"/>
    </source>
</evidence>
<keyword evidence="7" id="KW-1185">Reference proteome</keyword>
<protein>
    <submittedName>
        <fullName evidence="6">NlpC/P60 family protein</fullName>
    </submittedName>
</protein>
<keyword evidence="3" id="KW-0378">Hydrolase</keyword>
<keyword evidence="2" id="KW-0645">Protease</keyword>
<dbReference type="Pfam" id="PF00877">
    <property type="entry name" value="NLPC_P60"/>
    <property type="match status" value="1"/>
</dbReference>
<feature type="domain" description="NlpC/P60" evidence="5">
    <location>
        <begin position="179"/>
        <end position="343"/>
    </location>
</feature>
<dbReference type="Gene3D" id="3.90.1720.10">
    <property type="entry name" value="endopeptidase domain like (from Nostoc punctiforme)"/>
    <property type="match status" value="1"/>
</dbReference>
<accession>A0A1G6ZE91</accession>
<dbReference type="RefSeq" id="WP_091457884.1">
    <property type="nucleotide sequence ID" value="NZ_FMZZ01000028.1"/>
</dbReference>
<proteinExistence type="inferred from homology"/>
<dbReference type="InterPro" id="IPR000064">
    <property type="entry name" value="NLP_P60_dom"/>
</dbReference>
<comment type="similarity">
    <text evidence="1">Belongs to the peptidase C40 family.</text>
</comment>
<dbReference type="STRING" id="1271860.SAMN05216174_12813"/>
<evidence type="ECO:0000259" key="5">
    <source>
        <dbReference type="PROSITE" id="PS51935"/>
    </source>
</evidence>
<dbReference type="PROSITE" id="PS51935">
    <property type="entry name" value="NLPC_P60"/>
    <property type="match status" value="1"/>
</dbReference>
<evidence type="ECO:0000313" key="6">
    <source>
        <dbReference type="EMBL" id="SDE00185.1"/>
    </source>
</evidence>
<evidence type="ECO:0000256" key="4">
    <source>
        <dbReference type="ARBA" id="ARBA00022807"/>
    </source>
</evidence>
<organism evidence="6 7">
    <name type="scientific">Actinokineospora iranica</name>
    <dbReference type="NCBI Taxonomy" id="1271860"/>
    <lineage>
        <taxon>Bacteria</taxon>
        <taxon>Bacillati</taxon>
        <taxon>Actinomycetota</taxon>
        <taxon>Actinomycetes</taxon>
        <taxon>Pseudonocardiales</taxon>
        <taxon>Pseudonocardiaceae</taxon>
        <taxon>Actinokineospora</taxon>
    </lineage>
</organism>
<sequence length="343" mass="36907">MQAIRIARGAAFAVTFSLAAWGVLHFATHVGRTVASPAAPAAIVVDDRALAPDSGALTYERLTEPDRTVVRTVAGAVVATFTDGARTAVVTGPRRVFAEPEFTAAQVSTTAWVRLLPGPWHAGDERAEWFGPWLVEARDPAKPDIFAIATEYQHGAPVERDPRGVRFRGDAAFGPVAPSGTGRLEQSDFIDYLGVSWKFGDGVTRKPKPRHYGATDCSGFIRLVFGYRSGYPLLSGNTPGPGLPRRAYAIAEFGPGVALVPDTGARVTDYAALQPGDLLFFHLEGDEQIDHVALYLGIDTAGRHRFMSSRERANGPTMGDLGGTSLLDDNGNYSRSWRAARRV</sequence>
<dbReference type="SUPFAM" id="SSF54001">
    <property type="entry name" value="Cysteine proteinases"/>
    <property type="match status" value="1"/>
</dbReference>
<dbReference type="GO" id="GO:0006508">
    <property type="term" value="P:proteolysis"/>
    <property type="evidence" value="ECO:0007669"/>
    <property type="project" value="UniProtKB-KW"/>
</dbReference>
<reference evidence="7" key="1">
    <citation type="submission" date="2016-10" db="EMBL/GenBank/DDBJ databases">
        <authorList>
            <person name="Varghese N."/>
            <person name="Submissions S."/>
        </authorList>
    </citation>
    <scope>NUCLEOTIDE SEQUENCE [LARGE SCALE GENOMIC DNA]</scope>
    <source>
        <strain evidence="7">IBRC-M 10403</strain>
    </source>
</reference>
<keyword evidence="4" id="KW-0788">Thiol protease</keyword>
<dbReference type="EMBL" id="FMZZ01000028">
    <property type="protein sequence ID" value="SDE00185.1"/>
    <property type="molecule type" value="Genomic_DNA"/>
</dbReference>
<dbReference type="GO" id="GO:0008234">
    <property type="term" value="F:cysteine-type peptidase activity"/>
    <property type="evidence" value="ECO:0007669"/>
    <property type="project" value="UniProtKB-KW"/>
</dbReference>
<dbReference type="InterPro" id="IPR038765">
    <property type="entry name" value="Papain-like_cys_pep_sf"/>
</dbReference>